<gene>
    <name evidence="9" type="ORF">FPZ43_17070</name>
</gene>
<dbReference type="Proteomes" id="UP000320042">
    <property type="component" value="Unassembled WGS sequence"/>
</dbReference>
<dbReference type="OrthoDB" id="9805788at2"/>
<keyword evidence="4 8" id="KW-0812">Transmembrane</keyword>
<evidence type="ECO:0000256" key="8">
    <source>
        <dbReference type="SAM" id="Phobius"/>
    </source>
</evidence>
<keyword evidence="5 8" id="KW-1133">Transmembrane helix</keyword>
<comment type="subcellular location">
    <subcellularLocation>
        <location evidence="1">Cell membrane</location>
        <topology evidence="1">Multi-pass membrane protein</topology>
    </subcellularLocation>
</comment>
<dbReference type="Pfam" id="PF03062">
    <property type="entry name" value="MBOAT"/>
    <property type="match status" value="1"/>
</dbReference>
<evidence type="ECO:0000313" key="10">
    <source>
        <dbReference type="Proteomes" id="UP000320042"/>
    </source>
</evidence>
<dbReference type="AlphaFoldDB" id="A0A563U0U7"/>
<evidence type="ECO:0000256" key="2">
    <source>
        <dbReference type="ARBA" id="ARBA00010323"/>
    </source>
</evidence>
<dbReference type="PANTHER" id="PTHR13285">
    <property type="entry name" value="ACYLTRANSFERASE"/>
    <property type="match status" value="1"/>
</dbReference>
<reference evidence="9 10" key="1">
    <citation type="submission" date="2019-07" db="EMBL/GenBank/DDBJ databases">
        <authorList>
            <person name="Kim J."/>
        </authorList>
    </citation>
    <scope>NUCLEOTIDE SEQUENCE [LARGE SCALE GENOMIC DNA]</scope>
    <source>
        <strain evidence="10">dk17</strain>
    </source>
</reference>
<feature type="transmembrane region" description="Helical" evidence="8">
    <location>
        <begin position="148"/>
        <end position="166"/>
    </location>
</feature>
<feature type="transmembrane region" description="Helical" evidence="8">
    <location>
        <begin position="430"/>
        <end position="450"/>
    </location>
</feature>
<dbReference type="PIRSF" id="PIRSF016636">
    <property type="entry name" value="AlgI_DltB"/>
    <property type="match status" value="1"/>
</dbReference>
<evidence type="ECO:0000256" key="5">
    <source>
        <dbReference type="ARBA" id="ARBA00022989"/>
    </source>
</evidence>
<dbReference type="EMBL" id="VOEJ01000009">
    <property type="protein sequence ID" value="TWR25183.1"/>
    <property type="molecule type" value="Genomic_DNA"/>
</dbReference>
<feature type="transmembrane region" description="Helical" evidence="8">
    <location>
        <begin position="113"/>
        <end position="136"/>
    </location>
</feature>
<keyword evidence="6 7" id="KW-0472">Membrane</keyword>
<feature type="transmembrane region" description="Helical" evidence="8">
    <location>
        <begin position="393"/>
        <end position="418"/>
    </location>
</feature>
<sequence length="460" mass="53464">MLFNSVLFLLFFAIVTVGYYLLPHRFRWIWLLSASCYFYMYFKPAYILIIFFTIIIDYIAGLLIERAYGQKRKLLLITSLLANIGVLAFYKYYNFLADNVNLFAANLHLQQMPLISLILPIGLSFHTFQAMSYTIEVYRGNQSAERHLGIYSLYVLFYPQMVAGPIERPQHILHQFYKKINFDNKTFFSGLFLMSIGFFKKVVIADRLGLYVDPVFSDSHHHSGLDLLIGTYFFAFQIYCDFSGYSDIAIGAALTLGIQLMQNFNTPYLSKNIPEFWKRWHISLSTWFRDYVYIPLGGNRKGFYFTCINLLIVFLLSGLWHGADWKYVVWGAIHGIFLIGYQLLNKYNVTIKTYRPINLIFTFNLVCLAWIFFRAKSVVDATYILTKIFSGSYVYTAASTMLTPEIFYCATLILILLGGERYLKKHQFAISTKLAVTAVLIIACYLFGVFNESQFIYFQF</sequence>
<dbReference type="GO" id="GO:0016746">
    <property type="term" value="F:acyltransferase activity"/>
    <property type="evidence" value="ECO:0007669"/>
    <property type="project" value="UniProtKB-KW"/>
</dbReference>
<feature type="transmembrane region" description="Helical" evidence="8">
    <location>
        <begin position="356"/>
        <end position="373"/>
    </location>
</feature>
<comment type="caution">
    <text evidence="9">The sequence shown here is derived from an EMBL/GenBank/DDBJ whole genome shotgun (WGS) entry which is preliminary data.</text>
</comment>
<dbReference type="InterPro" id="IPR024194">
    <property type="entry name" value="Ac/AlaTfrase_AlgI/DltB"/>
</dbReference>
<evidence type="ECO:0000313" key="9">
    <source>
        <dbReference type="EMBL" id="TWR25183.1"/>
    </source>
</evidence>
<dbReference type="PANTHER" id="PTHR13285:SF18">
    <property type="entry name" value="PROTEIN-CYSTEINE N-PALMITOYLTRANSFERASE RASP"/>
    <property type="match status" value="1"/>
</dbReference>
<feature type="transmembrane region" description="Helical" evidence="8">
    <location>
        <begin position="5"/>
        <end position="22"/>
    </location>
</feature>
<dbReference type="InterPro" id="IPR004299">
    <property type="entry name" value="MBOAT_fam"/>
</dbReference>
<evidence type="ECO:0000256" key="4">
    <source>
        <dbReference type="ARBA" id="ARBA00022692"/>
    </source>
</evidence>
<evidence type="ECO:0000256" key="6">
    <source>
        <dbReference type="ARBA" id="ARBA00023136"/>
    </source>
</evidence>
<organism evidence="9 10">
    <name type="scientific">Mucilaginibacter pallidiroseus</name>
    <dbReference type="NCBI Taxonomy" id="2599295"/>
    <lineage>
        <taxon>Bacteria</taxon>
        <taxon>Pseudomonadati</taxon>
        <taxon>Bacteroidota</taxon>
        <taxon>Sphingobacteriia</taxon>
        <taxon>Sphingobacteriales</taxon>
        <taxon>Sphingobacteriaceae</taxon>
        <taxon>Mucilaginibacter</taxon>
    </lineage>
</organism>
<keyword evidence="7" id="KW-0808">Transferase</keyword>
<keyword evidence="10" id="KW-1185">Reference proteome</keyword>
<feature type="transmembrane region" description="Helical" evidence="8">
    <location>
        <begin position="186"/>
        <end position="203"/>
    </location>
</feature>
<dbReference type="GO" id="GO:0005886">
    <property type="term" value="C:plasma membrane"/>
    <property type="evidence" value="ECO:0007669"/>
    <property type="project" value="UniProtKB-SubCell"/>
</dbReference>
<dbReference type="GO" id="GO:0042121">
    <property type="term" value="P:alginic acid biosynthetic process"/>
    <property type="evidence" value="ECO:0007669"/>
    <property type="project" value="InterPro"/>
</dbReference>
<feature type="transmembrane region" description="Helical" evidence="8">
    <location>
        <begin position="74"/>
        <end position="93"/>
    </location>
</feature>
<dbReference type="PIRSF" id="PIRSF500217">
    <property type="entry name" value="AlgI"/>
    <property type="match status" value="1"/>
</dbReference>
<evidence type="ECO:0000256" key="3">
    <source>
        <dbReference type="ARBA" id="ARBA00022475"/>
    </source>
</evidence>
<dbReference type="InterPro" id="IPR051085">
    <property type="entry name" value="MB_O-acyltransferase"/>
</dbReference>
<evidence type="ECO:0000256" key="7">
    <source>
        <dbReference type="PIRNR" id="PIRNR016636"/>
    </source>
</evidence>
<protein>
    <submittedName>
        <fullName evidence="9">MBOAT family protein</fullName>
    </submittedName>
</protein>
<comment type="similarity">
    <text evidence="2 7">Belongs to the membrane-bound acyltransferase family.</text>
</comment>
<feature type="transmembrane region" description="Helical" evidence="8">
    <location>
        <begin position="327"/>
        <end position="344"/>
    </location>
</feature>
<dbReference type="InterPro" id="IPR028362">
    <property type="entry name" value="AlgI"/>
</dbReference>
<accession>A0A563U0U7</accession>
<name>A0A563U0U7_9SPHI</name>
<keyword evidence="3 7" id="KW-1003">Cell membrane</keyword>
<feature type="transmembrane region" description="Helical" evidence="8">
    <location>
        <begin position="42"/>
        <end position="62"/>
    </location>
</feature>
<keyword evidence="7" id="KW-0012">Acyltransferase</keyword>
<feature type="transmembrane region" description="Helical" evidence="8">
    <location>
        <begin position="303"/>
        <end position="321"/>
    </location>
</feature>
<proteinExistence type="inferred from homology"/>
<evidence type="ECO:0000256" key="1">
    <source>
        <dbReference type="ARBA" id="ARBA00004651"/>
    </source>
</evidence>